<dbReference type="UniPathway" id="UPA01057">
    <property type="reaction ID" value="UER00164"/>
</dbReference>
<dbReference type="GO" id="GO:0030145">
    <property type="term" value="F:manganese ion binding"/>
    <property type="evidence" value="ECO:0007669"/>
    <property type="project" value="UniProtKB-UniRule"/>
</dbReference>
<dbReference type="Gene3D" id="3.40.50.970">
    <property type="match status" value="2"/>
</dbReference>
<comment type="similarity">
    <text evidence="6">Belongs to the TPP enzyme family. MenD subfamily.</text>
</comment>
<dbReference type="RefSeq" id="WP_008566382.1">
    <property type="nucleotide sequence ID" value="NZ_JH594510.1"/>
</dbReference>
<evidence type="ECO:0000256" key="1">
    <source>
        <dbReference type="ARBA" id="ARBA00022679"/>
    </source>
</evidence>
<dbReference type="PANTHER" id="PTHR42916:SF1">
    <property type="entry name" value="PROTEIN PHYLLO, CHLOROPLASTIC"/>
    <property type="match status" value="1"/>
</dbReference>
<comment type="catalytic activity">
    <reaction evidence="6">
        <text>isochorismate + 2-oxoglutarate + H(+) = 5-enolpyruvoyl-6-hydroxy-2-succinyl-cyclohex-3-ene-1-carboxylate + CO2</text>
        <dbReference type="Rhea" id="RHEA:25593"/>
        <dbReference type="ChEBI" id="CHEBI:15378"/>
        <dbReference type="ChEBI" id="CHEBI:16526"/>
        <dbReference type="ChEBI" id="CHEBI:16810"/>
        <dbReference type="ChEBI" id="CHEBI:29780"/>
        <dbReference type="ChEBI" id="CHEBI:58818"/>
        <dbReference type="EC" id="2.2.1.9"/>
    </reaction>
</comment>
<comment type="pathway">
    <text evidence="6">Quinol/quinone metabolism; menaquinone biosynthesis.</text>
</comment>
<feature type="domain" description="Thiamine pyrophosphate enzyme N-terminal TPP-binding" evidence="7">
    <location>
        <begin position="10"/>
        <end position="111"/>
    </location>
</feature>
<comment type="pathway">
    <text evidence="6">Quinol/quinone metabolism; 1,4-dihydroxy-2-naphthoate biosynthesis; 1,4-dihydroxy-2-naphthoate from chorismate: step 2/7.</text>
</comment>
<dbReference type="AlphaFoldDB" id="H1HQ36"/>
<dbReference type="Gene3D" id="3.40.50.1220">
    <property type="entry name" value="TPP-binding domain"/>
    <property type="match status" value="1"/>
</dbReference>
<dbReference type="GO" id="GO:0009234">
    <property type="term" value="P:menaquinone biosynthetic process"/>
    <property type="evidence" value="ECO:0007669"/>
    <property type="project" value="UniProtKB-UniRule"/>
</dbReference>
<keyword evidence="2 6" id="KW-0479">Metal-binding</keyword>
<gene>
    <name evidence="6" type="primary">menD</name>
    <name evidence="8" type="ORF">HMPREF9944_02361</name>
</gene>
<keyword evidence="3 6" id="KW-0460">Magnesium</keyword>
<dbReference type="GO" id="GO:0070204">
    <property type="term" value="F:2-succinyl-5-enolpyruvyl-6-hydroxy-3-cyclohexene-1-carboxylic-acid synthase activity"/>
    <property type="evidence" value="ECO:0007669"/>
    <property type="project" value="UniProtKB-UniRule"/>
</dbReference>
<organism evidence="8 9">
    <name type="scientific">Segatella maculosa OT 289</name>
    <dbReference type="NCBI Taxonomy" id="999422"/>
    <lineage>
        <taxon>Bacteria</taxon>
        <taxon>Pseudomonadati</taxon>
        <taxon>Bacteroidota</taxon>
        <taxon>Bacteroidia</taxon>
        <taxon>Bacteroidales</taxon>
        <taxon>Prevotellaceae</taxon>
        <taxon>Segatella</taxon>
    </lineage>
</organism>
<dbReference type="InterPro" id="IPR029061">
    <property type="entry name" value="THDP-binding"/>
</dbReference>
<comment type="cofactor">
    <cofactor evidence="6">
        <name>Mg(2+)</name>
        <dbReference type="ChEBI" id="CHEBI:18420"/>
    </cofactor>
    <cofactor evidence="6">
        <name>Mn(2+)</name>
        <dbReference type="ChEBI" id="CHEBI:29035"/>
    </cofactor>
</comment>
<dbReference type="GO" id="GO:0000287">
    <property type="term" value="F:magnesium ion binding"/>
    <property type="evidence" value="ECO:0007669"/>
    <property type="project" value="UniProtKB-UniRule"/>
</dbReference>
<evidence type="ECO:0000259" key="7">
    <source>
        <dbReference type="Pfam" id="PF02776"/>
    </source>
</evidence>
<dbReference type="CDD" id="cd07037">
    <property type="entry name" value="TPP_PYR_MenD"/>
    <property type="match status" value="1"/>
</dbReference>
<dbReference type="HAMAP" id="MF_01659">
    <property type="entry name" value="MenD"/>
    <property type="match status" value="1"/>
</dbReference>
<dbReference type="STRING" id="999422.HMPREF9944_02361"/>
<evidence type="ECO:0000256" key="6">
    <source>
        <dbReference type="HAMAP-Rule" id="MF_01659"/>
    </source>
</evidence>
<dbReference type="InterPro" id="IPR004433">
    <property type="entry name" value="MenaQ_synth_MenD"/>
</dbReference>
<comment type="caution">
    <text evidence="8">The sequence shown here is derived from an EMBL/GenBank/DDBJ whole genome shotgun (WGS) entry which is preliminary data.</text>
</comment>
<dbReference type="PIRSF" id="PIRSF004983">
    <property type="entry name" value="MenD"/>
    <property type="match status" value="1"/>
</dbReference>
<comment type="function">
    <text evidence="6">Catalyzes the thiamine diphosphate-dependent decarboxylation of 2-oxoglutarate and the subsequent addition of the resulting succinic semialdehyde-thiamine pyrophosphate anion to isochorismate to yield 2-succinyl-5-enolpyruvyl-6-hydroxy-3-cyclohexene-1-carboxylate (SEPHCHC).</text>
</comment>
<reference evidence="8 9" key="1">
    <citation type="submission" date="2011-12" db="EMBL/GenBank/DDBJ databases">
        <title>The Genome Sequence of Prevotella maculosa OT 289.</title>
        <authorList>
            <consortium name="The Broad Institute Genome Sequencing Platform"/>
            <person name="Earl A."/>
            <person name="Ward D."/>
            <person name="Feldgarden M."/>
            <person name="Gevers D."/>
            <person name="Izard J."/>
            <person name="Blanton J.M."/>
            <person name="Mathney J."/>
            <person name="Tanner A.C."/>
            <person name="Dewhirst F.E."/>
            <person name="Young S.K."/>
            <person name="Zeng Q."/>
            <person name="Gargeya S."/>
            <person name="Fitzgerald M."/>
            <person name="Haas B."/>
            <person name="Abouelleil A."/>
            <person name="Alvarado L."/>
            <person name="Arachchi H.M."/>
            <person name="Berlin A."/>
            <person name="Chapman S.B."/>
            <person name="Gearin G."/>
            <person name="Goldberg J."/>
            <person name="Griggs A."/>
            <person name="Gujja S."/>
            <person name="Hansen M."/>
            <person name="Heiman D."/>
            <person name="Howarth C."/>
            <person name="Larimer J."/>
            <person name="Lui A."/>
            <person name="MacDonald P.J.P."/>
            <person name="McCowen C."/>
            <person name="Montmayeur A."/>
            <person name="Murphy C."/>
            <person name="Neiman D."/>
            <person name="Pearson M."/>
            <person name="Priest M."/>
            <person name="Roberts A."/>
            <person name="Saif S."/>
            <person name="Shea T."/>
            <person name="Sisk P."/>
            <person name="Stolte C."/>
            <person name="Sykes S."/>
            <person name="Wortman J."/>
            <person name="Nusbaum C."/>
            <person name="Birren B."/>
        </authorList>
    </citation>
    <scope>NUCLEOTIDE SEQUENCE [LARGE SCALE GENOMIC DNA]</scope>
    <source>
        <strain evidence="8 9">OT 289</strain>
    </source>
</reference>
<dbReference type="UniPathway" id="UPA00079"/>
<evidence type="ECO:0000313" key="9">
    <source>
        <dbReference type="Proteomes" id="UP000003167"/>
    </source>
</evidence>
<comment type="cofactor">
    <cofactor evidence="6">
        <name>thiamine diphosphate</name>
        <dbReference type="ChEBI" id="CHEBI:58937"/>
    </cofactor>
    <text evidence="6">Binds 1 thiamine pyrophosphate per subunit.</text>
</comment>
<keyword evidence="4 6" id="KW-0786">Thiamine pyrophosphate</keyword>
<evidence type="ECO:0000256" key="3">
    <source>
        <dbReference type="ARBA" id="ARBA00022842"/>
    </source>
</evidence>
<dbReference type="Pfam" id="PF02776">
    <property type="entry name" value="TPP_enzyme_N"/>
    <property type="match status" value="1"/>
</dbReference>
<dbReference type="EC" id="2.2.1.9" evidence="6"/>
<dbReference type="InterPro" id="IPR012001">
    <property type="entry name" value="Thiamin_PyroP_enz_TPP-bd_dom"/>
</dbReference>
<dbReference type="HOGENOM" id="CLU_006051_3_0_10"/>
<evidence type="ECO:0000256" key="5">
    <source>
        <dbReference type="ARBA" id="ARBA00023211"/>
    </source>
</evidence>
<dbReference type="NCBIfam" id="TIGR00173">
    <property type="entry name" value="menD"/>
    <property type="match status" value="1"/>
</dbReference>
<proteinExistence type="inferred from homology"/>
<keyword evidence="6" id="KW-0474">Menaquinone biosynthesis</keyword>
<accession>H1HQ36</accession>
<evidence type="ECO:0000256" key="4">
    <source>
        <dbReference type="ARBA" id="ARBA00023052"/>
    </source>
</evidence>
<protein>
    <recommendedName>
        <fullName evidence="6">2-succinyl-5-enolpyruvyl-6-hydroxy-3-cyclohexene-1-carboxylate synthase</fullName>
        <shortName evidence="6">SEPHCHC synthase</shortName>
        <ecNumber evidence="6">2.2.1.9</ecNumber>
    </recommendedName>
    <alternativeName>
        <fullName evidence="6">Menaquinone biosynthesis protein MenD</fullName>
    </alternativeName>
</protein>
<dbReference type="SUPFAM" id="SSF52518">
    <property type="entry name" value="Thiamin diphosphate-binding fold (THDP-binding)"/>
    <property type="match status" value="2"/>
</dbReference>
<name>H1HQ36_9BACT</name>
<keyword evidence="1 6" id="KW-0808">Transferase</keyword>
<sequence>MFSDKENVNVLTSLLVVYGVRHAVVCPGSRNAPIVHNLDACGDIRCYPVTDERSAGFYAMGLCQALCEPIVVCVTSGTALLNLCPAVAEAFYQHLPLVVVSADRPNRWINQLDGQTLPQAGAFGSFVRCSVSLPESCDEEEHWYCNRMLNEAMIACMQGSRGPVHINVPIAESLYTFNVKQLPKERKICFLSDLDIRPSSIQYIKPLKTALQTASRPLIVIGQAKPSAIAACTVDWLASRKYVVLHEALSVGEREACLEETMHLVGGKENFLPDFILYVGDVLVSKRVKQFLRSAKHASCWIVNPEGCVHDTFKNLQGVVQARPNDILMSINSDGNEDWFNRWEAVRQKALAHRLDFQPDYSNMLAVKFLEERLAKDDTIPIVHYANSISVRLGCIYAWHHIYCNRGVNGIEGSLSTAGGYSLATNERVYCVIGDLSFFYDQNALWNQNLKSNLRILLLNNHGGEIFGKFEGLRQSSVRNKMVMAKHSATAEGICQENNVRYYSADDPVSLEKHMETLTSEHSDRPILLEVFTDCEEDLRIYKEYFNTL</sequence>
<evidence type="ECO:0000313" key="8">
    <source>
        <dbReference type="EMBL" id="EHO67036.1"/>
    </source>
</evidence>
<dbReference type="GO" id="GO:0030976">
    <property type="term" value="F:thiamine pyrophosphate binding"/>
    <property type="evidence" value="ECO:0007669"/>
    <property type="project" value="UniProtKB-UniRule"/>
</dbReference>
<dbReference type="Proteomes" id="UP000003167">
    <property type="component" value="Unassembled WGS sequence"/>
</dbReference>
<comment type="subunit">
    <text evidence="6">Homodimer.</text>
</comment>
<dbReference type="PATRIC" id="fig|999422.3.peg.2385"/>
<evidence type="ECO:0000256" key="2">
    <source>
        <dbReference type="ARBA" id="ARBA00022723"/>
    </source>
</evidence>
<keyword evidence="9" id="KW-1185">Reference proteome</keyword>
<dbReference type="PANTHER" id="PTHR42916">
    <property type="entry name" value="2-SUCCINYL-5-ENOLPYRUVYL-6-HYDROXY-3-CYCLOHEXENE-1-CARBOXYLATE SYNTHASE"/>
    <property type="match status" value="1"/>
</dbReference>
<dbReference type="OrthoDB" id="9791859at2"/>
<dbReference type="EMBL" id="AGEK01000039">
    <property type="protein sequence ID" value="EHO67036.1"/>
    <property type="molecule type" value="Genomic_DNA"/>
</dbReference>
<keyword evidence="5 6" id="KW-0464">Manganese</keyword>